<dbReference type="Gene3D" id="3.40.50.300">
    <property type="entry name" value="P-loop containing nucleotide triphosphate hydrolases"/>
    <property type="match status" value="1"/>
</dbReference>
<evidence type="ECO:0000259" key="2">
    <source>
        <dbReference type="PROSITE" id="PS50837"/>
    </source>
</evidence>
<accession>A0AAD5VEG9</accession>
<proteinExistence type="predicted"/>
<dbReference type="PROSITE" id="PS50837">
    <property type="entry name" value="NACHT"/>
    <property type="match status" value="1"/>
</dbReference>
<name>A0AAD5VEG9_9AGAR</name>
<reference evidence="3" key="1">
    <citation type="submission" date="2022-07" db="EMBL/GenBank/DDBJ databases">
        <title>Genome Sequence of Leucocoprinus birnbaumii.</title>
        <authorList>
            <person name="Buettner E."/>
        </authorList>
    </citation>
    <scope>NUCLEOTIDE SEQUENCE</scope>
    <source>
        <strain evidence="3">VT141</strain>
    </source>
</reference>
<evidence type="ECO:0000313" key="3">
    <source>
        <dbReference type="EMBL" id="KAJ3554001.1"/>
    </source>
</evidence>
<dbReference type="InterPro" id="IPR056884">
    <property type="entry name" value="NPHP3-like_N"/>
</dbReference>
<comment type="caution">
    <text evidence="3">The sequence shown here is derived from an EMBL/GenBank/DDBJ whole genome shotgun (WGS) entry which is preliminary data.</text>
</comment>
<protein>
    <recommendedName>
        <fullName evidence="2">NACHT domain-containing protein</fullName>
    </recommendedName>
</protein>
<feature type="domain" description="NACHT" evidence="2">
    <location>
        <begin position="70"/>
        <end position="223"/>
    </location>
</feature>
<dbReference type="PANTHER" id="PTHR10039">
    <property type="entry name" value="AMELOGENIN"/>
    <property type="match status" value="1"/>
</dbReference>
<gene>
    <name evidence="3" type="ORF">NP233_g12517</name>
</gene>
<evidence type="ECO:0000256" key="1">
    <source>
        <dbReference type="ARBA" id="ARBA00022737"/>
    </source>
</evidence>
<dbReference type="SUPFAM" id="SSF52540">
    <property type="entry name" value="P-loop containing nucleoside triphosphate hydrolases"/>
    <property type="match status" value="1"/>
</dbReference>
<dbReference type="Proteomes" id="UP001213000">
    <property type="component" value="Unassembled WGS sequence"/>
</dbReference>
<evidence type="ECO:0000313" key="4">
    <source>
        <dbReference type="Proteomes" id="UP001213000"/>
    </source>
</evidence>
<sequence>MINNATMIDCSQQALTGQPVLMLLRNAGAPESALDAGARYPPPRCHPETRKMVQSRLYNWLIHDNLQSHNVTWLFGPAGVGKSAVAQTFAEAAERVDFLAAAVFLSNTREAKRSDPLRIVPTIAYQLAMHSRYYLRLVTERIAGNPSVLDATLQVQFRKLLVEPFLQLAAHNIQPFGEDHHLVVIDGLDECNDEASQCELIELIKEAAQKPEIPLVWLISSRPEPHISYTFSQLEYASTCGREKLVINDEARSDVERYLRERFRRIHERYHRIIVTDLCSPWPNQVVFAEILKEVAGHFVVASTAERFVGDPAVGDPEAQLASLLNLLRGLSNFGEKNPLATVDALYSRILAKVSESILPITSRVLSLCSYDLDRISPDRYARSFTLTRFSLFLRTNQTKLYNAMQRLHSVMNIPDSEDSTIVGITFHHKSFKDYLTSPRRSGSFFISRDMARSCWVTNSLSWHQVVLHYNNPKSVGHDEHSCATSRLTAWFSSDAYGPDTSLDRFESQLIHNYKSTSLVPGEISFYDDIADVLENFSFDLCEDESPDCSILPIIAIDLTRHPRFSRGFARAGEKESLVDTQLLENLRLLTNEEPVESLELAGMHAFANLGAKSIRYVIIGQYLKSGLACIFKGDALGLQWEVIWLNTERPPTDKQRYTWRRWRGLEIDDDRDKAEPLNDTFLLF</sequence>
<dbReference type="AlphaFoldDB" id="A0AAD5VEG9"/>
<dbReference type="InterPro" id="IPR007111">
    <property type="entry name" value="NACHT_NTPase"/>
</dbReference>
<dbReference type="PANTHER" id="PTHR10039:SF17">
    <property type="entry name" value="FUNGAL STAND N-TERMINAL GOODBYE DOMAIN-CONTAINING PROTEIN-RELATED"/>
    <property type="match status" value="1"/>
</dbReference>
<dbReference type="Pfam" id="PF24883">
    <property type="entry name" value="NPHP3_N"/>
    <property type="match status" value="1"/>
</dbReference>
<organism evidence="3 4">
    <name type="scientific">Leucocoprinus birnbaumii</name>
    <dbReference type="NCBI Taxonomy" id="56174"/>
    <lineage>
        <taxon>Eukaryota</taxon>
        <taxon>Fungi</taxon>
        <taxon>Dikarya</taxon>
        <taxon>Basidiomycota</taxon>
        <taxon>Agaricomycotina</taxon>
        <taxon>Agaricomycetes</taxon>
        <taxon>Agaricomycetidae</taxon>
        <taxon>Agaricales</taxon>
        <taxon>Agaricineae</taxon>
        <taxon>Agaricaceae</taxon>
        <taxon>Leucocoprinus</taxon>
    </lineage>
</organism>
<dbReference type="EMBL" id="JANIEX010001838">
    <property type="protein sequence ID" value="KAJ3554001.1"/>
    <property type="molecule type" value="Genomic_DNA"/>
</dbReference>
<keyword evidence="1" id="KW-0677">Repeat</keyword>
<keyword evidence="4" id="KW-1185">Reference proteome</keyword>
<dbReference type="InterPro" id="IPR027417">
    <property type="entry name" value="P-loop_NTPase"/>
</dbReference>